<dbReference type="RefSeq" id="WP_053028626.1">
    <property type="nucleotide sequence ID" value="NZ_CUEE01000001.1"/>
</dbReference>
<dbReference type="InterPro" id="IPR052353">
    <property type="entry name" value="Benzoxazolinone_Detox_Enz"/>
</dbReference>
<organism evidence="2 3">
    <name type="scientific">Staphylococcus borealis</name>
    <dbReference type="NCBI Taxonomy" id="2742203"/>
    <lineage>
        <taxon>Bacteria</taxon>
        <taxon>Bacillati</taxon>
        <taxon>Bacillota</taxon>
        <taxon>Bacilli</taxon>
        <taxon>Bacillales</taxon>
        <taxon>Staphylococcaceae</taxon>
        <taxon>Staphylococcus</taxon>
    </lineage>
</organism>
<dbReference type="PROSITE" id="PS51340">
    <property type="entry name" value="MOSC"/>
    <property type="match status" value="1"/>
</dbReference>
<gene>
    <name evidence="2" type="ORF">HUN84_00730</name>
</gene>
<protein>
    <submittedName>
        <fullName evidence="2">MOSC domain-containing protein</fullName>
    </submittedName>
</protein>
<reference evidence="2 3" key="1">
    <citation type="submission" date="2020-06" db="EMBL/GenBank/DDBJ databases">
        <title>Staphylococcus borealis sp. nov. -A novel member of the Staphylococcaceae family isolated from skin and blood in humans.</title>
        <authorList>
            <person name="Pain M."/>
            <person name="Wolden R."/>
            <person name="Jaen-Luchoro D."/>
            <person name="Salva-Serra F."/>
            <person name="Iglesias B.P."/>
            <person name="Karlsson R."/>
            <person name="Klingenberg C."/>
            <person name="Cavanagh J.P."/>
        </authorList>
    </citation>
    <scope>NUCLEOTIDE SEQUENCE [LARGE SCALE GENOMIC DNA]</scope>
    <source>
        <strain evidence="2 3">58-22</strain>
    </source>
</reference>
<evidence type="ECO:0000259" key="1">
    <source>
        <dbReference type="PROSITE" id="PS51340"/>
    </source>
</evidence>
<dbReference type="GeneID" id="74185119"/>
<dbReference type="InterPro" id="IPR011037">
    <property type="entry name" value="Pyrv_Knase-like_insert_dom_sf"/>
</dbReference>
<sequence>MISVYAISVGKIEQLDYGQKREMRSALNKSPFSGKMWLSKTGFAEDEQAYKDHGGPHKAVCCFSKSHYNMYKYALDTVPDYAMFGENLTVEDLDEADVYFGNQYQLGEAVIEVSEIREPCWKIQTKYGITDLVKRMTLSGKTGFYFRVIQEGYVDQDDDLKLIHLADETTRLSVQELNEIYYNDRKNVNRLRYALQNPYLSETRIAKLQKLYHHALKTTS</sequence>
<evidence type="ECO:0000313" key="2">
    <source>
        <dbReference type="EMBL" id="NUI81286.1"/>
    </source>
</evidence>
<dbReference type="PANTHER" id="PTHR30212">
    <property type="entry name" value="PROTEIN YIIM"/>
    <property type="match status" value="1"/>
</dbReference>
<proteinExistence type="predicted"/>
<comment type="caution">
    <text evidence="2">The sequence shown here is derived from an EMBL/GenBank/DDBJ whole genome shotgun (WGS) entry which is preliminary data.</text>
</comment>
<evidence type="ECO:0000313" key="3">
    <source>
        <dbReference type="Proteomes" id="UP000610527"/>
    </source>
</evidence>
<dbReference type="PANTHER" id="PTHR30212:SF4">
    <property type="entry name" value="MOSC DOMAIN-CONTAINING PROTEIN"/>
    <property type="match status" value="1"/>
</dbReference>
<dbReference type="Gene3D" id="2.40.33.20">
    <property type="entry name" value="PK beta-barrel domain-like"/>
    <property type="match status" value="1"/>
</dbReference>
<name>A0ABX2LKU3_9STAP</name>
<dbReference type="Proteomes" id="UP000610527">
    <property type="component" value="Unassembled WGS sequence"/>
</dbReference>
<dbReference type="Pfam" id="PF03473">
    <property type="entry name" value="MOSC"/>
    <property type="match status" value="1"/>
</dbReference>
<keyword evidence="3" id="KW-1185">Reference proteome</keyword>
<dbReference type="SUPFAM" id="SSF50800">
    <property type="entry name" value="PK beta-barrel domain-like"/>
    <property type="match status" value="1"/>
</dbReference>
<feature type="domain" description="MOSC" evidence="1">
    <location>
        <begin position="30"/>
        <end position="163"/>
    </location>
</feature>
<accession>A0ABX2LKU3</accession>
<dbReference type="InterPro" id="IPR005302">
    <property type="entry name" value="MoCF_Sase_C"/>
</dbReference>
<dbReference type="EMBL" id="JABVEG010000001">
    <property type="protein sequence ID" value="NUI81286.1"/>
    <property type="molecule type" value="Genomic_DNA"/>
</dbReference>